<feature type="region of interest" description="Disordered" evidence="1">
    <location>
        <begin position="334"/>
        <end position="357"/>
    </location>
</feature>
<evidence type="ECO:0000256" key="1">
    <source>
        <dbReference type="SAM" id="MobiDB-lite"/>
    </source>
</evidence>
<feature type="compositionally biased region" description="Low complexity" evidence="1">
    <location>
        <begin position="74"/>
        <end position="84"/>
    </location>
</feature>
<feature type="compositionally biased region" description="Low complexity" evidence="1">
    <location>
        <begin position="164"/>
        <end position="187"/>
    </location>
</feature>
<dbReference type="EMBL" id="JAAAHY010001446">
    <property type="protein sequence ID" value="KAF9949145.1"/>
    <property type="molecule type" value="Genomic_DNA"/>
</dbReference>
<dbReference type="OrthoDB" id="2440348at2759"/>
<feature type="region of interest" description="Disordered" evidence="1">
    <location>
        <begin position="43"/>
        <end position="102"/>
    </location>
</feature>
<name>A0A9P6LWJ0_MORAP</name>
<dbReference type="Proteomes" id="UP000738359">
    <property type="component" value="Unassembled WGS sequence"/>
</dbReference>
<feature type="region of interest" description="Disordered" evidence="1">
    <location>
        <begin position="1"/>
        <end position="26"/>
    </location>
</feature>
<protein>
    <submittedName>
        <fullName evidence="2">Uncharacterized protein</fullName>
    </submittedName>
</protein>
<keyword evidence="3" id="KW-1185">Reference proteome</keyword>
<gene>
    <name evidence="2" type="ORF">BGZ70_001912</name>
</gene>
<proteinExistence type="predicted"/>
<feature type="compositionally biased region" description="Polar residues" evidence="1">
    <location>
        <begin position="1"/>
        <end position="18"/>
    </location>
</feature>
<feature type="compositionally biased region" description="Low complexity" evidence="1">
    <location>
        <begin position="53"/>
        <end position="62"/>
    </location>
</feature>
<accession>A0A9P6LWJ0</accession>
<evidence type="ECO:0000313" key="2">
    <source>
        <dbReference type="EMBL" id="KAF9949145.1"/>
    </source>
</evidence>
<dbReference type="AlphaFoldDB" id="A0A9P6LWJ0"/>
<comment type="caution">
    <text evidence="2">The sequence shown here is derived from an EMBL/GenBank/DDBJ whole genome shotgun (WGS) entry which is preliminary data.</text>
</comment>
<reference evidence="2" key="1">
    <citation type="journal article" date="2020" name="Fungal Divers.">
        <title>Resolving the Mortierellaceae phylogeny through synthesis of multi-gene phylogenetics and phylogenomics.</title>
        <authorList>
            <person name="Vandepol N."/>
            <person name="Liber J."/>
            <person name="Desiro A."/>
            <person name="Na H."/>
            <person name="Kennedy M."/>
            <person name="Barry K."/>
            <person name="Grigoriev I.V."/>
            <person name="Miller A.N."/>
            <person name="O'Donnell K."/>
            <person name="Stajich J.E."/>
            <person name="Bonito G."/>
        </authorList>
    </citation>
    <scope>NUCLEOTIDE SEQUENCE</scope>
    <source>
        <strain evidence="2">CK1249</strain>
    </source>
</reference>
<organism evidence="2 3">
    <name type="scientific">Mortierella alpina</name>
    <name type="common">Oleaginous fungus</name>
    <name type="synonym">Mortierella renispora</name>
    <dbReference type="NCBI Taxonomy" id="64518"/>
    <lineage>
        <taxon>Eukaryota</taxon>
        <taxon>Fungi</taxon>
        <taxon>Fungi incertae sedis</taxon>
        <taxon>Mucoromycota</taxon>
        <taxon>Mortierellomycotina</taxon>
        <taxon>Mortierellomycetes</taxon>
        <taxon>Mortierellales</taxon>
        <taxon>Mortierellaceae</taxon>
        <taxon>Mortierella</taxon>
    </lineage>
</organism>
<evidence type="ECO:0000313" key="3">
    <source>
        <dbReference type="Proteomes" id="UP000738359"/>
    </source>
</evidence>
<sequence length="436" mass="44282">MTTQDPSALTSSVSNPKAQSVAGGTVSLETIKVVANDGTQHYYPQRQVYTQPSSSTSSSSSSLPPVQKRESVLATSETATVATDTDTDTDTDDPAISASSKTQYCAPVNPRLPTGYVYPMPTLLRPGVGVGEVRCHYDRQRSGLLHCTNGYSYALIAPKADVGASSDQTATSSSSTASSSASSSSSAKKPWAEKRSSAAEKPGSSEVPKKKRSMAPTGETAPNPAASGAKSGPGSAAAMGVGPVGSGDPFYYAPTTAGVESSEPRSKFCGEGAMKGTDWWHAFGAESASGADGQGRSKYAGSETMWGKSGAASTGTEARAACATCGVGTKAGYGQGHGQGQAQAQAEGSGKKTKKTKQVKRAVSAPGGHGQDAVSVPIHIPLLWDGTKVVSPPGYGGQFDAGVEYPLDADTEVVAVPINIAALVAPDGTMTLLPSN</sequence>
<feature type="region of interest" description="Disordered" evidence="1">
    <location>
        <begin position="164"/>
        <end position="240"/>
    </location>
</feature>
<feature type="compositionally biased region" description="Low complexity" evidence="1">
    <location>
        <begin position="221"/>
        <end position="238"/>
    </location>
</feature>